<evidence type="ECO:0000256" key="1">
    <source>
        <dbReference type="SAM" id="MobiDB-lite"/>
    </source>
</evidence>
<dbReference type="Proteomes" id="UP000048965">
    <property type="component" value="Unassembled WGS sequence"/>
</dbReference>
<dbReference type="RefSeq" id="WP_042160642.1">
    <property type="nucleotide sequence ID" value="NZ_BBNO01000009.1"/>
</dbReference>
<gene>
    <name evidence="2" type="ORF">TPA0598_09_03150</name>
</gene>
<comment type="caution">
    <text evidence="2">The sequence shown here is derived from an EMBL/GenBank/DDBJ whole genome shotgun (WGS) entry which is preliminary data.</text>
</comment>
<keyword evidence="3" id="KW-1185">Reference proteome</keyword>
<reference evidence="2 3" key="2">
    <citation type="journal article" date="2015" name="Stand. Genomic Sci.">
        <title>Draft genome sequence of marine-derived Streptomyces sp. TP-A0598, a producer of anti-MRSA antibiotic lydicamycins.</title>
        <authorList>
            <person name="Komaki H."/>
            <person name="Ichikawa N."/>
            <person name="Hosoyama A."/>
            <person name="Fujita N."/>
            <person name="Igarashi Y."/>
        </authorList>
    </citation>
    <scope>NUCLEOTIDE SEQUENCE [LARGE SCALE GENOMIC DNA]</scope>
    <source>
        <strain evidence="2 3">NBRC 110027</strain>
    </source>
</reference>
<proteinExistence type="predicted"/>
<dbReference type="OrthoDB" id="4570343at2"/>
<feature type="region of interest" description="Disordered" evidence="1">
    <location>
        <begin position="32"/>
        <end position="77"/>
    </location>
</feature>
<protein>
    <recommendedName>
        <fullName evidence="4">DUF4913 domain-containing protein</fullName>
    </recommendedName>
</protein>
<feature type="compositionally biased region" description="Acidic residues" evidence="1">
    <location>
        <begin position="49"/>
        <end position="63"/>
    </location>
</feature>
<feature type="compositionally biased region" description="Low complexity" evidence="1">
    <location>
        <begin position="67"/>
        <end position="77"/>
    </location>
</feature>
<accession>A0A0P4REC0</accession>
<sequence length="203" mass="21778">MSEPAHGSEPVRIPDHALDDLVSTVTQLAAESRKQGETLARLTDVQPSEQDDEQAEPDSEEGTTPDSASASSEEAAAGAEGTSSVFILALDGKAYAEELAGLTVWVHHLLLPVYGREISTGRPWCPQWHEHPEAVARLHALWLAWQQLTDVKAGLAGPSTWHRDHLDPALLQLRTPDGPFGACTTSPARPNHQLLASPEPAGV</sequence>
<organism evidence="2 3">
    <name type="scientific">Streptomyces lydicamycinicus</name>
    <dbReference type="NCBI Taxonomy" id="1546107"/>
    <lineage>
        <taxon>Bacteria</taxon>
        <taxon>Bacillati</taxon>
        <taxon>Actinomycetota</taxon>
        <taxon>Actinomycetes</taxon>
        <taxon>Kitasatosporales</taxon>
        <taxon>Streptomycetaceae</taxon>
        <taxon>Streptomyces</taxon>
    </lineage>
</organism>
<dbReference type="AlphaFoldDB" id="A0A0P4REC0"/>
<dbReference type="Pfam" id="PF16259">
    <property type="entry name" value="DUF4913"/>
    <property type="match status" value="1"/>
</dbReference>
<reference evidence="3" key="1">
    <citation type="submission" date="2014-09" db="EMBL/GenBank/DDBJ databases">
        <title>Whole genome shotgun sequence of Streptomyces sp. NBRC 110027.</title>
        <authorList>
            <person name="Komaki H."/>
            <person name="Ichikawa N."/>
            <person name="Katano-Makiyama Y."/>
            <person name="Hosoyama A."/>
            <person name="Hashimoto M."/>
            <person name="Uohara A."/>
            <person name="Kitahashi Y."/>
            <person name="Ohji S."/>
            <person name="Kimura A."/>
            <person name="Yamazoe A."/>
            <person name="Igarashi Y."/>
            <person name="Fujita N."/>
        </authorList>
    </citation>
    <scope>NUCLEOTIDE SEQUENCE [LARGE SCALE GENOMIC DNA]</scope>
    <source>
        <strain evidence="3">NBRC 110027</strain>
    </source>
</reference>
<dbReference type="InterPro" id="IPR032584">
    <property type="entry name" value="DUF4913"/>
</dbReference>
<dbReference type="EMBL" id="BBNO01000009">
    <property type="protein sequence ID" value="GAO12024.1"/>
    <property type="molecule type" value="Genomic_DNA"/>
</dbReference>
<evidence type="ECO:0008006" key="4">
    <source>
        <dbReference type="Google" id="ProtNLM"/>
    </source>
</evidence>
<evidence type="ECO:0000313" key="2">
    <source>
        <dbReference type="EMBL" id="GAO12024.1"/>
    </source>
</evidence>
<evidence type="ECO:0000313" key="3">
    <source>
        <dbReference type="Proteomes" id="UP000048965"/>
    </source>
</evidence>
<name>A0A0P4REC0_9ACTN</name>
<feature type="region of interest" description="Disordered" evidence="1">
    <location>
        <begin position="181"/>
        <end position="203"/>
    </location>
</feature>